<protein>
    <submittedName>
        <fullName evidence="1">Uncharacterized protein</fullName>
    </submittedName>
</protein>
<reference evidence="1" key="1">
    <citation type="submission" date="2020-09" db="EMBL/GenBank/DDBJ databases">
        <title>Pelobacter alkaliphilus sp. nov., a novel anaerobic arsenate-reducing bacterium from terrestrial mud volcano.</title>
        <authorList>
            <person name="Khomyakova M.A."/>
            <person name="Merkel A.Y."/>
            <person name="Slobodkin A.I."/>
        </authorList>
    </citation>
    <scope>NUCLEOTIDE SEQUENCE</scope>
    <source>
        <strain evidence="1">M08fum</strain>
    </source>
</reference>
<accession>A0A8J6UG99</accession>
<comment type="caution">
    <text evidence="1">The sequence shown here is derived from an EMBL/GenBank/DDBJ whole genome shotgun (WGS) entry which is preliminary data.</text>
</comment>
<evidence type="ECO:0000313" key="2">
    <source>
        <dbReference type="Proteomes" id="UP000632828"/>
    </source>
</evidence>
<proteinExistence type="predicted"/>
<evidence type="ECO:0000313" key="1">
    <source>
        <dbReference type="EMBL" id="MBD1399343.1"/>
    </source>
</evidence>
<dbReference type="Gene3D" id="2.60.120.200">
    <property type="match status" value="2"/>
</dbReference>
<name>A0A8J6UG99_9BACT</name>
<dbReference type="EMBL" id="JACWUN010000001">
    <property type="protein sequence ID" value="MBD1399343.1"/>
    <property type="molecule type" value="Genomic_DNA"/>
</dbReference>
<gene>
    <name evidence="1" type="ORF">ICT70_01510</name>
</gene>
<organism evidence="1 2">
    <name type="scientific">Pelovirga terrestris</name>
    <dbReference type="NCBI Taxonomy" id="2771352"/>
    <lineage>
        <taxon>Bacteria</taxon>
        <taxon>Pseudomonadati</taxon>
        <taxon>Thermodesulfobacteriota</taxon>
        <taxon>Desulfuromonadia</taxon>
        <taxon>Geobacterales</taxon>
        <taxon>Geobacteraceae</taxon>
        <taxon>Pelovirga</taxon>
    </lineage>
</organism>
<sequence length="626" mass="69259">MKKIIFLTIILFVLGTNSSFSFINFDSEGKWSTSFEYGQECVKHWKFHDEIGYCKDVANDGATWTGYPQAYQEDNHTIENLTHISASAANSGGYGARFWNWDGVNSHTPTVGVIFPSPQTELWIRWYIRYQEGYRWEALNYEKNLYIYTADRYPAVITGALNDTWYIASSGLPQIGQSQNVMSNKTWADVMGGPYSHGQFLAIEVYLKMNSALGVADGVARKWINGELVLDRNDLQHSGTNANALSGWMNFGFNENQSEVGNQRGPIGINRAYIDYDDMVVYNLTPPNLDAHGYPFIGPMSWGSVPVTTSLEAQPITEPKSFTISGLPTKGDLLLTENFQDNNWSSRGWYDATDSTGVTSGGYSGNALRWDWMAGATKPTGFSTIRRIMAEPVEEFILEYYVKYDSGWRGSGLAYHPHTLHMVSSEDTIYQGGANSNSALYFSQVSGTSAPYAIQPRFGHQDSMRVNTSFGTPRNDLTSTTEDRSANLCNTPLAAAGADYGDCYSMGGGAYYSFSGWRSPSVVVPNDQWVKLTYYVKSNTVANGTANYDGIVKVWVNEALAISNESALLVAGGYGGATWDKFMMAPYIGNGSPVNQTMWLDEMRVWRVAEGSAGVVAPTPLLRLVQ</sequence>
<keyword evidence="2" id="KW-1185">Reference proteome</keyword>
<dbReference type="RefSeq" id="WP_191153610.1">
    <property type="nucleotide sequence ID" value="NZ_JACWUN010000001.1"/>
</dbReference>
<dbReference type="Proteomes" id="UP000632828">
    <property type="component" value="Unassembled WGS sequence"/>
</dbReference>
<dbReference type="AlphaFoldDB" id="A0A8J6UG99"/>